<proteinExistence type="predicted"/>
<dbReference type="AlphaFoldDB" id="A0AAV5WEQ8"/>
<sequence>RFLRLCDPRCLDLGYGCSRADDGKSTIIARLEAGEFLDEVHQLVLVRCLTFHHPSAGAIMQTTERDVIIACDAVSGKVEARLAAEKNSGNPRASNDERILVK</sequence>
<evidence type="ECO:0000313" key="1">
    <source>
        <dbReference type="EMBL" id="GMT30367.1"/>
    </source>
</evidence>
<feature type="non-terminal residue" evidence="1">
    <location>
        <position position="1"/>
    </location>
</feature>
<keyword evidence="2" id="KW-1185">Reference proteome</keyword>
<dbReference type="Proteomes" id="UP001432322">
    <property type="component" value="Unassembled WGS sequence"/>
</dbReference>
<organism evidence="1 2">
    <name type="scientific">Pristionchus fissidentatus</name>
    <dbReference type="NCBI Taxonomy" id="1538716"/>
    <lineage>
        <taxon>Eukaryota</taxon>
        <taxon>Metazoa</taxon>
        <taxon>Ecdysozoa</taxon>
        <taxon>Nematoda</taxon>
        <taxon>Chromadorea</taxon>
        <taxon>Rhabditida</taxon>
        <taxon>Rhabditina</taxon>
        <taxon>Diplogasteromorpha</taxon>
        <taxon>Diplogasteroidea</taxon>
        <taxon>Neodiplogasteridae</taxon>
        <taxon>Pristionchus</taxon>
    </lineage>
</organism>
<comment type="caution">
    <text evidence="1">The sequence shown here is derived from an EMBL/GenBank/DDBJ whole genome shotgun (WGS) entry which is preliminary data.</text>
</comment>
<name>A0AAV5WEQ8_9BILA</name>
<accession>A0AAV5WEQ8</accession>
<dbReference type="EMBL" id="BTSY01000005">
    <property type="protein sequence ID" value="GMT30367.1"/>
    <property type="molecule type" value="Genomic_DNA"/>
</dbReference>
<feature type="non-terminal residue" evidence="1">
    <location>
        <position position="102"/>
    </location>
</feature>
<gene>
    <name evidence="1" type="ORF">PFISCL1PPCAC_21664</name>
</gene>
<protein>
    <submittedName>
        <fullName evidence="1">Uncharacterized protein</fullName>
    </submittedName>
</protein>
<evidence type="ECO:0000313" key="2">
    <source>
        <dbReference type="Proteomes" id="UP001432322"/>
    </source>
</evidence>
<reference evidence="1" key="1">
    <citation type="submission" date="2023-10" db="EMBL/GenBank/DDBJ databases">
        <title>Genome assembly of Pristionchus species.</title>
        <authorList>
            <person name="Yoshida K."/>
            <person name="Sommer R.J."/>
        </authorList>
    </citation>
    <scope>NUCLEOTIDE SEQUENCE</scope>
    <source>
        <strain evidence="1">RS5133</strain>
    </source>
</reference>